<name>A0A0E9LYD7_9BACT</name>
<gene>
    <name evidence="1" type="ORF">JCM15548_12581</name>
</gene>
<comment type="caution">
    <text evidence="1">The sequence shown here is derived from an EMBL/GenBank/DDBJ whole genome shotgun (WGS) entry which is preliminary data.</text>
</comment>
<keyword evidence="2" id="KW-1185">Reference proteome</keyword>
<dbReference type="Proteomes" id="UP000032900">
    <property type="component" value="Unassembled WGS sequence"/>
</dbReference>
<protein>
    <submittedName>
        <fullName evidence="1">Uncharacterized protein</fullName>
    </submittedName>
</protein>
<proteinExistence type="predicted"/>
<organism evidence="1 2">
    <name type="scientific">Geofilum rubicundum JCM 15548</name>
    <dbReference type="NCBI Taxonomy" id="1236989"/>
    <lineage>
        <taxon>Bacteria</taxon>
        <taxon>Pseudomonadati</taxon>
        <taxon>Bacteroidota</taxon>
        <taxon>Bacteroidia</taxon>
        <taxon>Marinilabiliales</taxon>
        <taxon>Marinilabiliaceae</taxon>
        <taxon>Geofilum</taxon>
    </lineage>
</organism>
<reference evidence="1 2" key="1">
    <citation type="journal article" date="2015" name="Microbes Environ.">
        <title>Distribution and evolution of nitrogen fixation genes in the phylum bacteroidetes.</title>
        <authorList>
            <person name="Inoue J."/>
            <person name="Oshima K."/>
            <person name="Suda W."/>
            <person name="Sakamoto M."/>
            <person name="Iino T."/>
            <person name="Noda S."/>
            <person name="Hongoh Y."/>
            <person name="Hattori M."/>
            <person name="Ohkuma M."/>
        </authorList>
    </citation>
    <scope>NUCLEOTIDE SEQUENCE [LARGE SCALE GENOMIC DNA]</scope>
    <source>
        <strain evidence="1">JCM 15548</strain>
    </source>
</reference>
<evidence type="ECO:0000313" key="2">
    <source>
        <dbReference type="Proteomes" id="UP000032900"/>
    </source>
</evidence>
<dbReference type="EMBL" id="BAZW01000021">
    <property type="protein sequence ID" value="GAO30318.1"/>
    <property type="molecule type" value="Genomic_DNA"/>
</dbReference>
<dbReference type="Pfam" id="PF21980">
    <property type="entry name" value="MksE"/>
    <property type="match status" value="1"/>
</dbReference>
<accession>A0A0E9LYD7</accession>
<evidence type="ECO:0000313" key="1">
    <source>
        <dbReference type="EMBL" id="GAO30318.1"/>
    </source>
</evidence>
<dbReference type="AlphaFoldDB" id="A0A0E9LYD7"/>
<dbReference type="STRING" id="1236989.JCM15548_12581"/>
<dbReference type="InterPro" id="IPR053841">
    <property type="entry name" value="MksE"/>
</dbReference>
<sequence length="157" mass="18434">MFSFIDENFDALEDYFLEINYILTQGIEYYHFTRPEQKADITRKLEQAFRWIDMVDFFKTYDSSFSSGFRFEPQSIAVELKVNANLKSKLKALKKYTQTDNELDGIKKLVEKLKSDGFVELENEISDSYKVLASFSYLETLILSINLSEEVQDEIPE</sequence>